<keyword evidence="4" id="KW-0732">Signal</keyword>
<evidence type="ECO:0000256" key="1">
    <source>
        <dbReference type="ARBA" id="ARBA00008668"/>
    </source>
</evidence>
<sequence>MAIEKWVIALSVLIFSTIQSNNSAMEMDLSSYSTTSSSSSSVTAMYVLGDSSVDCGDNTPFYTILHRNLSLFPCNGSDITLLPQLLAKQMGLPYTIPFYSQNSSIHGILGGVNFGSAEATILYPESQGYQSLNQQLRQVFETIQLLQLQLGEKTANDFISSSLFYISFGKDDFIDYFLYNSSKISSLNYSGQNFSHILVHQMTNAIRNLYATNVRKIIVSGVLPLGCAPRLLLKWDNSSESEKKGCFDEVNLMVLEYNTRLEDSVVSINAELPDAHIVFCDVYRAMMEFINNPGDYGIEDVKSACCGLGRYGGVSGCISTDMACSRASTRVWWDFYNPTPAVNSLLADSAWSGRRLPSICRPITVQELLSSS</sequence>
<comment type="similarity">
    <text evidence="1">Belongs to the 'GDSL' lipolytic enzyme family.</text>
</comment>
<dbReference type="InterPro" id="IPR001087">
    <property type="entry name" value="GDSL"/>
</dbReference>
<keyword evidence="3" id="KW-0443">Lipid metabolism</keyword>
<evidence type="ECO:0000256" key="3">
    <source>
        <dbReference type="ARBA" id="ARBA00022963"/>
    </source>
</evidence>
<keyword evidence="6" id="KW-1185">Reference proteome</keyword>
<dbReference type="AlphaFoldDB" id="A0ABD3SVL5"/>
<proteinExistence type="inferred from homology"/>
<dbReference type="Gene3D" id="3.40.50.1110">
    <property type="entry name" value="SGNH hydrolase"/>
    <property type="match status" value="1"/>
</dbReference>
<evidence type="ECO:0000313" key="5">
    <source>
        <dbReference type="EMBL" id="KAL3828654.1"/>
    </source>
</evidence>
<dbReference type="Proteomes" id="UP001634393">
    <property type="component" value="Unassembled WGS sequence"/>
</dbReference>
<gene>
    <name evidence="5" type="ORF">ACJIZ3_017456</name>
</gene>
<protein>
    <submittedName>
        <fullName evidence="5">Uncharacterized protein</fullName>
    </submittedName>
</protein>
<dbReference type="PANTHER" id="PTHR45648">
    <property type="entry name" value="GDSL LIPASE/ACYLHYDROLASE FAMILY PROTEIN (AFU_ORTHOLOGUE AFUA_4G14700)"/>
    <property type="match status" value="1"/>
</dbReference>
<organism evidence="5 6">
    <name type="scientific">Penstemon smallii</name>
    <dbReference type="NCBI Taxonomy" id="265156"/>
    <lineage>
        <taxon>Eukaryota</taxon>
        <taxon>Viridiplantae</taxon>
        <taxon>Streptophyta</taxon>
        <taxon>Embryophyta</taxon>
        <taxon>Tracheophyta</taxon>
        <taxon>Spermatophyta</taxon>
        <taxon>Magnoliopsida</taxon>
        <taxon>eudicotyledons</taxon>
        <taxon>Gunneridae</taxon>
        <taxon>Pentapetalae</taxon>
        <taxon>asterids</taxon>
        <taxon>lamiids</taxon>
        <taxon>Lamiales</taxon>
        <taxon>Plantaginaceae</taxon>
        <taxon>Cheloneae</taxon>
        <taxon>Penstemon</taxon>
    </lineage>
</organism>
<dbReference type="GO" id="GO:0016787">
    <property type="term" value="F:hydrolase activity"/>
    <property type="evidence" value="ECO:0007669"/>
    <property type="project" value="UniProtKB-KW"/>
</dbReference>
<reference evidence="5 6" key="1">
    <citation type="submission" date="2024-12" db="EMBL/GenBank/DDBJ databases">
        <title>The unique morphological basis and parallel evolutionary history of personate flowers in Penstemon.</title>
        <authorList>
            <person name="Depatie T.H."/>
            <person name="Wessinger C.A."/>
        </authorList>
    </citation>
    <scope>NUCLEOTIDE SEQUENCE [LARGE SCALE GENOMIC DNA]</scope>
    <source>
        <strain evidence="5">WTNN_2</strain>
        <tissue evidence="5">Leaf</tissue>
    </source>
</reference>
<evidence type="ECO:0000256" key="2">
    <source>
        <dbReference type="ARBA" id="ARBA00022801"/>
    </source>
</evidence>
<accession>A0ABD3SVL5</accession>
<keyword evidence="3" id="KW-0442">Lipid degradation</keyword>
<dbReference type="InterPro" id="IPR036514">
    <property type="entry name" value="SGNH_hydro_sf"/>
</dbReference>
<keyword evidence="2" id="KW-0378">Hydrolase</keyword>
<evidence type="ECO:0000313" key="6">
    <source>
        <dbReference type="Proteomes" id="UP001634393"/>
    </source>
</evidence>
<dbReference type="GO" id="GO:0016042">
    <property type="term" value="P:lipid catabolic process"/>
    <property type="evidence" value="ECO:0007669"/>
    <property type="project" value="UniProtKB-KW"/>
</dbReference>
<dbReference type="Pfam" id="PF00657">
    <property type="entry name" value="Lipase_GDSL"/>
    <property type="match status" value="1"/>
</dbReference>
<comment type="caution">
    <text evidence="5">The sequence shown here is derived from an EMBL/GenBank/DDBJ whole genome shotgun (WGS) entry which is preliminary data.</text>
</comment>
<name>A0ABD3SVL5_9LAMI</name>
<evidence type="ECO:0000256" key="4">
    <source>
        <dbReference type="SAM" id="SignalP"/>
    </source>
</evidence>
<dbReference type="InterPro" id="IPR051058">
    <property type="entry name" value="GDSL_Est/Lipase"/>
</dbReference>
<dbReference type="PANTHER" id="PTHR45648:SF7">
    <property type="entry name" value="OS12G0126100 PROTEIN"/>
    <property type="match status" value="1"/>
</dbReference>
<dbReference type="EMBL" id="JBJXBP010000005">
    <property type="protein sequence ID" value="KAL3828654.1"/>
    <property type="molecule type" value="Genomic_DNA"/>
</dbReference>
<feature type="signal peptide" evidence="4">
    <location>
        <begin position="1"/>
        <end position="24"/>
    </location>
</feature>
<feature type="chain" id="PRO_5044780880" evidence="4">
    <location>
        <begin position="25"/>
        <end position="372"/>
    </location>
</feature>